<keyword evidence="3" id="KW-1185">Reference proteome</keyword>
<reference evidence="2 3" key="1">
    <citation type="submission" date="2019-09" db="EMBL/GenBank/DDBJ databases">
        <title>Genomes of Cryomorphaceae.</title>
        <authorList>
            <person name="Bowman J.P."/>
        </authorList>
    </citation>
    <scope>NUCLEOTIDE SEQUENCE [LARGE SCALE GENOMIC DNA]</scope>
    <source>
        <strain evidence="2 3">KCTC 52047</strain>
    </source>
</reference>
<organism evidence="2 3">
    <name type="scientific">Salibacter halophilus</name>
    <dbReference type="NCBI Taxonomy" id="1803916"/>
    <lineage>
        <taxon>Bacteria</taxon>
        <taxon>Pseudomonadati</taxon>
        <taxon>Bacteroidota</taxon>
        <taxon>Flavobacteriia</taxon>
        <taxon>Flavobacteriales</taxon>
        <taxon>Salibacteraceae</taxon>
        <taxon>Salibacter</taxon>
    </lineage>
</organism>
<evidence type="ECO:0000313" key="3">
    <source>
        <dbReference type="Proteomes" id="UP000435357"/>
    </source>
</evidence>
<feature type="non-terminal residue" evidence="2">
    <location>
        <position position="106"/>
    </location>
</feature>
<evidence type="ECO:0000313" key="2">
    <source>
        <dbReference type="EMBL" id="KAB1065743.1"/>
    </source>
</evidence>
<keyword evidence="1" id="KW-1133">Transmembrane helix</keyword>
<dbReference type="Proteomes" id="UP000435357">
    <property type="component" value="Unassembled WGS sequence"/>
</dbReference>
<accession>A0A6N6MA53</accession>
<dbReference type="EMBL" id="WACR01000002">
    <property type="protein sequence ID" value="KAB1065743.1"/>
    <property type="molecule type" value="Genomic_DNA"/>
</dbReference>
<protein>
    <submittedName>
        <fullName evidence="2">Uncharacterized protein</fullName>
    </submittedName>
</protein>
<name>A0A6N6MA53_9FLAO</name>
<gene>
    <name evidence="2" type="ORF">F3059_03535</name>
</gene>
<keyword evidence="1" id="KW-0472">Membrane</keyword>
<proteinExistence type="predicted"/>
<dbReference type="RefSeq" id="WP_151166568.1">
    <property type="nucleotide sequence ID" value="NZ_WACR01000002.1"/>
</dbReference>
<comment type="caution">
    <text evidence="2">The sequence shown here is derived from an EMBL/GenBank/DDBJ whole genome shotgun (WGS) entry which is preliminary data.</text>
</comment>
<sequence length="106" mass="12113">MKNLILPNSTEVSKQKNHIYKNVKRIMLTAMILLMANFCYPGSVITDSTFLHNQILNGVENAPYIFEGEVVATESYYNDDGDYIYTSNTVEVFQTWKMSEEAPFAT</sequence>
<feature type="transmembrane region" description="Helical" evidence="1">
    <location>
        <begin position="26"/>
        <end position="45"/>
    </location>
</feature>
<dbReference type="AlphaFoldDB" id="A0A6N6MA53"/>
<keyword evidence="1" id="KW-0812">Transmembrane</keyword>
<evidence type="ECO:0000256" key="1">
    <source>
        <dbReference type="SAM" id="Phobius"/>
    </source>
</evidence>